<evidence type="ECO:0000256" key="5">
    <source>
        <dbReference type="ARBA" id="ARBA00038359"/>
    </source>
</evidence>
<feature type="transmembrane region" description="Helical" evidence="7">
    <location>
        <begin position="146"/>
        <end position="165"/>
    </location>
</feature>
<feature type="region of interest" description="Disordered" evidence="6">
    <location>
        <begin position="303"/>
        <end position="339"/>
    </location>
</feature>
<evidence type="ECO:0000313" key="9">
    <source>
        <dbReference type="EMBL" id="RDW68054.1"/>
    </source>
</evidence>
<protein>
    <recommendedName>
        <fullName evidence="8">Rhodopsin domain-containing protein</fullName>
    </recommendedName>
</protein>
<dbReference type="PANTHER" id="PTHR33048">
    <property type="entry name" value="PTH11-LIKE INTEGRAL MEMBRANE PROTEIN (AFU_ORTHOLOGUE AFUA_5G11245)"/>
    <property type="match status" value="1"/>
</dbReference>
<feature type="transmembrane region" description="Helical" evidence="7">
    <location>
        <begin position="225"/>
        <end position="246"/>
    </location>
</feature>
<keyword evidence="2 7" id="KW-0812">Transmembrane</keyword>
<dbReference type="AlphaFoldDB" id="A0A3D8R2L3"/>
<evidence type="ECO:0000256" key="1">
    <source>
        <dbReference type="ARBA" id="ARBA00004141"/>
    </source>
</evidence>
<dbReference type="InterPro" id="IPR052337">
    <property type="entry name" value="SAT4-like"/>
</dbReference>
<dbReference type="Proteomes" id="UP000256645">
    <property type="component" value="Unassembled WGS sequence"/>
</dbReference>
<feature type="compositionally biased region" description="Basic and acidic residues" evidence="6">
    <location>
        <begin position="329"/>
        <end position="339"/>
    </location>
</feature>
<dbReference type="STRING" id="1849047.A0A3D8R2L3"/>
<evidence type="ECO:0000256" key="7">
    <source>
        <dbReference type="SAM" id="Phobius"/>
    </source>
</evidence>
<evidence type="ECO:0000256" key="6">
    <source>
        <dbReference type="SAM" id="MobiDB-lite"/>
    </source>
</evidence>
<evidence type="ECO:0000256" key="4">
    <source>
        <dbReference type="ARBA" id="ARBA00023136"/>
    </source>
</evidence>
<dbReference type="EMBL" id="PDLM01000010">
    <property type="protein sequence ID" value="RDW68054.1"/>
    <property type="molecule type" value="Genomic_DNA"/>
</dbReference>
<organism evidence="9 10">
    <name type="scientific">Coleophoma cylindrospora</name>
    <dbReference type="NCBI Taxonomy" id="1849047"/>
    <lineage>
        <taxon>Eukaryota</taxon>
        <taxon>Fungi</taxon>
        <taxon>Dikarya</taxon>
        <taxon>Ascomycota</taxon>
        <taxon>Pezizomycotina</taxon>
        <taxon>Leotiomycetes</taxon>
        <taxon>Helotiales</taxon>
        <taxon>Dermateaceae</taxon>
        <taxon>Coleophoma</taxon>
    </lineage>
</organism>
<feature type="transmembrane region" description="Helical" evidence="7">
    <location>
        <begin position="39"/>
        <end position="57"/>
    </location>
</feature>
<evidence type="ECO:0000313" key="10">
    <source>
        <dbReference type="Proteomes" id="UP000256645"/>
    </source>
</evidence>
<comment type="similarity">
    <text evidence="5">Belongs to the SAT4 family.</text>
</comment>
<dbReference type="GO" id="GO:0016020">
    <property type="term" value="C:membrane"/>
    <property type="evidence" value="ECO:0007669"/>
    <property type="project" value="UniProtKB-SubCell"/>
</dbReference>
<evidence type="ECO:0000256" key="3">
    <source>
        <dbReference type="ARBA" id="ARBA00022989"/>
    </source>
</evidence>
<reference evidence="9 10" key="1">
    <citation type="journal article" date="2018" name="IMA Fungus">
        <title>IMA Genome-F 9: Draft genome sequence of Annulohypoxylon stygium, Aspergillus mulundensis, Berkeleyomyces basicola (syn. Thielaviopsis basicola), Ceratocystis smalleyi, two Cercospora beticola strains, Coleophoma cylindrospora, Fusarium fracticaudum, Phialophora cf. hyalina, and Morchella septimelata.</title>
        <authorList>
            <person name="Wingfield B.D."/>
            <person name="Bills G.F."/>
            <person name="Dong Y."/>
            <person name="Huang W."/>
            <person name="Nel W.J."/>
            <person name="Swalarsk-Parry B.S."/>
            <person name="Vaghefi N."/>
            <person name="Wilken P.M."/>
            <person name="An Z."/>
            <person name="de Beer Z.W."/>
            <person name="De Vos L."/>
            <person name="Chen L."/>
            <person name="Duong T.A."/>
            <person name="Gao Y."/>
            <person name="Hammerbacher A."/>
            <person name="Kikkert J.R."/>
            <person name="Li Y."/>
            <person name="Li H."/>
            <person name="Li K."/>
            <person name="Li Q."/>
            <person name="Liu X."/>
            <person name="Ma X."/>
            <person name="Naidoo K."/>
            <person name="Pethybridge S.J."/>
            <person name="Sun J."/>
            <person name="Steenkamp E.T."/>
            <person name="van der Nest M.A."/>
            <person name="van Wyk S."/>
            <person name="Wingfield M.J."/>
            <person name="Xiong C."/>
            <person name="Yue Q."/>
            <person name="Zhang X."/>
        </authorList>
    </citation>
    <scope>NUCLEOTIDE SEQUENCE [LARGE SCALE GENOMIC DNA]</scope>
    <source>
        <strain evidence="9 10">BP6252</strain>
    </source>
</reference>
<name>A0A3D8R2L3_9HELO</name>
<feature type="region of interest" description="Disordered" evidence="6">
    <location>
        <begin position="375"/>
        <end position="415"/>
    </location>
</feature>
<keyword evidence="3 7" id="KW-1133">Transmembrane helix</keyword>
<comment type="caution">
    <text evidence="9">The sequence shown here is derived from an EMBL/GenBank/DDBJ whole genome shotgun (WGS) entry which is preliminary data.</text>
</comment>
<comment type="subcellular location">
    <subcellularLocation>
        <location evidence="1">Membrane</location>
        <topology evidence="1">Multi-pass membrane protein</topology>
    </subcellularLocation>
</comment>
<keyword evidence="10" id="KW-1185">Reference proteome</keyword>
<dbReference type="PANTHER" id="PTHR33048:SF151">
    <property type="entry name" value="INTEGRAL MEMBRANE PROTEIN"/>
    <property type="match status" value="1"/>
</dbReference>
<dbReference type="OrthoDB" id="10017208at2759"/>
<feature type="compositionally biased region" description="Polar residues" evidence="6">
    <location>
        <begin position="307"/>
        <end position="317"/>
    </location>
</feature>
<dbReference type="Pfam" id="PF20684">
    <property type="entry name" value="Fung_rhodopsin"/>
    <property type="match status" value="1"/>
</dbReference>
<sequence length="415" mass="45148">MTTNTTGMDPALAAYLAAAMQIAATQDLSQDERANTRNLSIVFLVLAVVFVGFRFAARYKQRAKIMLDDWLMILSLVLLAGNLACVLVMVSYGLGLHSGALSLTDAEMLGKILLVNEPLYVTNINVIKLSLLLLYYRIFPLRSVKLGCYILGAISMAWNIVLIGVSEGQCNPRAKAWAPWLPGTCIDLKATFLAISIPSILTDLAILALPLPHVWKLQTNLTQRVMLMVIFLLGSFVVFTSIYRFTVYLSYDPNDLPYTLALGCAWNIVELSSGIISACLPTMGPLVRIVFTKLGGSSAASKRYAGNSKSNVGNATPKSGLVTIGGSESHNRSKSKDWNKLEDESKYGYNGEDFGSDKSLRLDNSVPRITVMVTGEGATGSSRSSGDDIPLREIHQKTEVEWSESRKATGGTEMV</sequence>
<accession>A0A3D8R2L3</accession>
<evidence type="ECO:0000259" key="8">
    <source>
        <dbReference type="Pfam" id="PF20684"/>
    </source>
</evidence>
<dbReference type="InterPro" id="IPR049326">
    <property type="entry name" value="Rhodopsin_dom_fungi"/>
</dbReference>
<feature type="compositionally biased region" description="Basic and acidic residues" evidence="6">
    <location>
        <begin position="385"/>
        <end position="407"/>
    </location>
</feature>
<feature type="transmembrane region" description="Helical" evidence="7">
    <location>
        <begin position="119"/>
        <end position="139"/>
    </location>
</feature>
<evidence type="ECO:0000256" key="2">
    <source>
        <dbReference type="ARBA" id="ARBA00022692"/>
    </source>
</evidence>
<keyword evidence="4 7" id="KW-0472">Membrane</keyword>
<feature type="domain" description="Rhodopsin" evidence="8">
    <location>
        <begin position="53"/>
        <end position="288"/>
    </location>
</feature>
<feature type="transmembrane region" description="Helical" evidence="7">
    <location>
        <begin position="69"/>
        <end position="94"/>
    </location>
</feature>
<proteinExistence type="inferred from homology"/>
<feature type="transmembrane region" description="Helical" evidence="7">
    <location>
        <begin position="190"/>
        <end position="213"/>
    </location>
</feature>
<gene>
    <name evidence="9" type="ORF">BP6252_09450</name>
</gene>